<keyword evidence="3" id="KW-1185">Reference proteome</keyword>
<dbReference type="SUPFAM" id="SSF51101">
    <property type="entry name" value="Mannose-binding lectins"/>
    <property type="match status" value="1"/>
</dbReference>
<accession>A0ABP1DFD2</accession>
<feature type="domain" description="Jacalin-type lectin" evidence="1">
    <location>
        <begin position="42"/>
        <end position="141"/>
    </location>
</feature>
<dbReference type="Gene3D" id="2.100.10.30">
    <property type="entry name" value="Jacalin-like lectin domain"/>
    <property type="match status" value="1"/>
</dbReference>
<dbReference type="Pfam" id="PF01419">
    <property type="entry name" value="Jacalin"/>
    <property type="match status" value="1"/>
</dbReference>
<dbReference type="InterPro" id="IPR001229">
    <property type="entry name" value="Jacalin-like_lectin_dom"/>
</dbReference>
<dbReference type="EMBL" id="OZ037947">
    <property type="protein sequence ID" value="CAL1706533.1"/>
    <property type="molecule type" value="Genomic_DNA"/>
</dbReference>
<organism evidence="2 3">
    <name type="scientific">Somion occarium</name>
    <dbReference type="NCBI Taxonomy" id="3059160"/>
    <lineage>
        <taxon>Eukaryota</taxon>
        <taxon>Fungi</taxon>
        <taxon>Dikarya</taxon>
        <taxon>Basidiomycota</taxon>
        <taxon>Agaricomycotina</taxon>
        <taxon>Agaricomycetes</taxon>
        <taxon>Polyporales</taxon>
        <taxon>Cerrenaceae</taxon>
        <taxon>Somion</taxon>
    </lineage>
</organism>
<gene>
    <name evidence="2" type="ORF">GFSPODELE1_LOCUS5923</name>
</gene>
<evidence type="ECO:0000313" key="3">
    <source>
        <dbReference type="Proteomes" id="UP001497453"/>
    </source>
</evidence>
<evidence type="ECO:0000259" key="1">
    <source>
        <dbReference type="Pfam" id="PF01419"/>
    </source>
</evidence>
<name>A0ABP1DFD2_9APHY</name>
<evidence type="ECO:0000313" key="2">
    <source>
        <dbReference type="EMBL" id="CAL1706533.1"/>
    </source>
</evidence>
<proteinExistence type="predicted"/>
<sequence length="204" mass="22041">MFFEEAPHRISGAPLSNTRDRRIFDAGVPYASRLLYLQTPLYGGNQGDAFNDMNISGWPATQTIDKISEIVVRHGGIVDNVTVTCTRTGGLAPETRSHGGTGGNATTVTLSDTEFLVGVYGQYGFVREDWGPCSIHKLQLVILDKARGSVRVEGPFSQGTGIVGTPFCVTGEVLALAGYDKESTARPQRYLQSLSFFGPSNDFD</sequence>
<protein>
    <recommendedName>
        <fullName evidence="1">Jacalin-type lectin domain-containing protein</fullName>
    </recommendedName>
</protein>
<reference evidence="3" key="1">
    <citation type="submission" date="2024-04" db="EMBL/GenBank/DDBJ databases">
        <authorList>
            <person name="Shaw F."/>
            <person name="Minotto A."/>
        </authorList>
    </citation>
    <scope>NUCLEOTIDE SEQUENCE [LARGE SCALE GENOMIC DNA]</scope>
</reference>
<dbReference type="Proteomes" id="UP001497453">
    <property type="component" value="Chromosome 4"/>
</dbReference>
<dbReference type="InterPro" id="IPR036404">
    <property type="entry name" value="Jacalin-like_lectin_dom_sf"/>
</dbReference>